<evidence type="ECO:0000313" key="3">
    <source>
        <dbReference type="EMBL" id="ALG06137.1"/>
    </source>
</evidence>
<dbReference type="PANTHER" id="PTHR22855:SF46">
    <property type="entry name" value="METHYLCROTONOYL-COA CARBOXYLASE"/>
    <property type="match status" value="1"/>
</dbReference>
<proteinExistence type="predicted"/>
<dbReference type="InterPro" id="IPR045190">
    <property type="entry name" value="MCCB/AccD1-like"/>
</dbReference>
<name>A0A0N9HTB2_9PSEU</name>
<keyword evidence="4" id="KW-1185">Reference proteome</keyword>
<dbReference type="RefSeq" id="WP_054288113.1">
    <property type="nucleotide sequence ID" value="NZ_CP012752.1"/>
</dbReference>
<dbReference type="Pfam" id="PF01039">
    <property type="entry name" value="Carboxyl_trans"/>
    <property type="match status" value="1"/>
</dbReference>
<dbReference type="PROSITE" id="PS50980">
    <property type="entry name" value="COA_CT_NTER"/>
    <property type="match status" value="1"/>
</dbReference>
<dbReference type="SUPFAM" id="SSF52096">
    <property type="entry name" value="ClpP/crotonase"/>
    <property type="match status" value="2"/>
</dbReference>
<dbReference type="EMBL" id="CP012752">
    <property type="protein sequence ID" value="ALG06137.1"/>
    <property type="molecule type" value="Genomic_DNA"/>
</dbReference>
<evidence type="ECO:0000313" key="4">
    <source>
        <dbReference type="Proteomes" id="UP000063699"/>
    </source>
</evidence>
<reference evidence="3 4" key="1">
    <citation type="submission" date="2015-07" db="EMBL/GenBank/DDBJ databases">
        <title>Genome sequencing of Kibdelosporangium phytohabitans.</title>
        <authorList>
            <person name="Qin S."/>
            <person name="Xing K."/>
        </authorList>
    </citation>
    <scope>NUCLEOTIDE SEQUENCE [LARGE SCALE GENOMIC DNA]</scope>
    <source>
        <strain evidence="3 4">KLBMP1111</strain>
    </source>
</reference>
<evidence type="ECO:0000259" key="1">
    <source>
        <dbReference type="PROSITE" id="PS50980"/>
    </source>
</evidence>
<dbReference type="KEGG" id="kphy:AOZ06_03660"/>
<dbReference type="GO" id="GO:0016740">
    <property type="term" value="F:transferase activity"/>
    <property type="evidence" value="ECO:0007669"/>
    <property type="project" value="UniProtKB-KW"/>
</dbReference>
<dbReference type="STRING" id="860235.AOZ06_03660"/>
<organism evidence="3 4">
    <name type="scientific">Kibdelosporangium phytohabitans</name>
    <dbReference type="NCBI Taxonomy" id="860235"/>
    <lineage>
        <taxon>Bacteria</taxon>
        <taxon>Bacillati</taxon>
        <taxon>Actinomycetota</taxon>
        <taxon>Actinomycetes</taxon>
        <taxon>Pseudonocardiales</taxon>
        <taxon>Pseudonocardiaceae</taxon>
        <taxon>Kibdelosporangium</taxon>
    </lineage>
</organism>
<dbReference type="InterPro" id="IPR029045">
    <property type="entry name" value="ClpP/crotonase-like_dom_sf"/>
</dbReference>
<keyword evidence="3" id="KW-0808">Transferase</keyword>
<dbReference type="PROSITE" id="PS50989">
    <property type="entry name" value="COA_CT_CTER"/>
    <property type="match status" value="1"/>
</dbReference>
<gene>
    <name evidence="3" type="ORF">AOZ06_03660</name>
</gene>
<feature type="domain" description="CoA carboxyltransferase C-terminal" evidence="2">
    <location>
        <begin position="275"/>
        <end position="531"/>
    </location>
</feature>
<dbReference type="GO" id="GO:0016874">
    <property type="term" value="F:ligase activity"/>
    <property type="evidence" value="ECO:0007669"/>
    <property type="project" value="InterPro"/>
</dbReference>
<dbReference type="PANTHER" id="PTHR22855">
    <property type="entry name" value="ACETYL, PROPIONYL, PYRUVATE, AND GLUTACONYL CARBOXYLASE-RELATED"/>
    <property type="match status" value="1"/>
</dbReference>
<protein>
    <submittedName>
        <fullName evidence="3">Acetyl-CoA carboxylase carboxyltransferase subunit</fullName>
    </submittedName>
</protein>
<dbReference type="FunFam" id="3.90.226.10:FF:000030">
    <property type="entry name" value="Acetyl-CoA carboxylase carboxyltransferase subunit"/>
    <property type="match status" value="1"/>
</dbReference>
<dbReference type="InterPro" id="IPR011763">
    <property type="entry name" value="COA_CT_C"/>
</dbReference>
<evidence type="ECO:0000259" key="2">
    <source>
        <dbReference type="PROSITE" id="PS50989"/>
    </source>
</evidence>
<dbReference type="FunFam" id="3.90.226.10:FF:000021">
    <property type="entry name" value="Acetyl-CoA carboxylase carboxyltransferase subunit"/>
    <property type="match status" value="1"/>
</dbReference>
<dbReference type="InterPro" id="IPR034733">
    <property type="entry name" value="AcCoA_carboxyl_beta"/>
</dbReference>
<dbReference type="AlphaFoldDB" id="A0A0N9HTB2"/>
<sequence>MTTLKSTLDTASDEYAANRDSMLGKLAEVDAEHAKAIAGGGPKYVERHRNRGKLLARERIELLIDQDSPFLELSTLAAYGSNYAVGGSVVTGIGVVEGVECMIMANDPTVKGGSSNPWTARKVGRAMDIAVENRLPMINLGESGGADLPSQKEIFIPGGRMFRDLTRMSAAGIPTIALVFGNATAGGAYVPGMSDHVVMVKGQSKVFLGGPPLVKMATGEESDDESLGGAEMHARTSGLADYFAADEQDAIRIGRRIVARLNWQKKGATPAPFVPPRYDEEELLGIVPGDLKIPFDPREVIARVVDGSAFDEFKPLYGSSLATGWASLHGYPVGILANARGVLFSEESQKAAQFIQLANQSDTPLIFLHNTTGYMVGKDFEQGGIIKHGSMMINAVSNSKVPHISILMGASYGAGHYGMCGRAYDPRFLFSWPSAKSAVMGPQQLAGVLSIVARAAAQSRGQEYSEENDAAMRAMVEAQIEAESLPMFLSGMLYDDGVIDPRDTRTILGLCLSVIHTTPVAGADGFGVFRM</sequence>
<feature type="domain" description="CoA carboxyltransferase N-terminal" evidence="1">
    <location>
        <begin position="22"/>
        <end position="273"/>
    </location>
</feature>
<dbReference type="Gene3D" id="3.90.226.10">
    <property type="entry name" value="2-enoyl-CoA Hydratase, Chain A, domain 1"/>
    <property type="match status" value="2"/>
</dbReference>
<dbReference type="InterPro" id="IPR011762">
    <property type="entry name" value="COA_CT_N"/>
</dbReference>
<dbReference type="Proteomes" id="UP000063699">
    <property type="component" value="Chromosome"/>
</dbReference>
<accession>A0A0N9HTB2</accession>